<reference evidence="1" key="1">
    <citation type="submission" date="2021-04" db="EMBL/GenBank/DDBJ databases">
        <title>First draft genome resource for Brassicaceae pathogens Fusarium oxysporum f. sp. raphani and Fusarium oxysporum f. sp. rapae.</title>
        <authorList>
            <person name="Asai S."/>
        </authorList>
    </citation>
    <scope>NUCLEOTIDE SEQUENCE</scope>
    <source>
        <strain evidence="1">Tf1208</strain>
    </source>
</reference>
<dbReference type="EMBL" id="JAELUQ010000005">
    <property type="protein sequence ID" value="KAG7413634.1"/>
    <property type="molecule type" value="Genomic_DNA"/>
</dbReference>
<dbReference type="AlphaFoldDB" id="A0A8J5P549"/>
<protein>
    <submittedName>
        <fullName evidence="1">Uncharacterized protein</fullName>
    </submittedName>
</protein>
<proteinExistence type="predicted"/>
<sequence>MLLILLQNLLPPTFPSSSPLLLSISITTTCNWSSLARNQAYGISCWHRLWSFLFSNVSSNETHPAQTRNLI</sequence>
<comment type="caution">
    <text evidence="1">The sequence shown here is derived from an EMBL/GenBank/DDBJ whole genome shotgun (WGS) entry which is preliminary data.</text>
</comment>
<accession>A0A8J5P549</accession>
<gene>
    <name evidence="1" type="ORF">Forpe1208_v007838</name>
</gene>
<name>A0A8J5P549_FUSOX</name>
<evidence type="ECO:0000313" key="2">
    <source>
        <dbReference type="Proteomes" id="UP000694050"/>
    </source>
</evidence>
<evidence type="ECO:0000313" key="1">
    <source>
        <dbReference type="EMBL" id="KAG7413634.1"/>
    </source>
</evidence>
<dbReference type="Proteomes" id="UP000694050">
    <property type="component" value="Unassembled WGS sequence"/>
</dbReference>
<organism evidence="1 2">
    <name type="scientific">Fusarium oxysporum f. sp. rapae</name>
    <dbReference type="NCBI Taxonomy" id="485398"/>
    <lineage>
        <taxon>Eukaryota</taxon>
        <taxon>Fungi</taxon>
        <taxon>Dikarya</taxon>
        <taxon>Ascomycota</taxon>
        <taxon>Pezizomycotina</taxon>
        <taxon>Sordariomycetes</taxon>
        <taxon>Hypocreomycetidae</taxon>
        <taxon>Hypocreales</taxon>
        <taxon>Nectriaceae</taxon>
        <taxon>Fusarium</taxon>
        <taxon>Fusarium oxysporum species complex</taxon>
    </lineage>
</organism>